<keyword evidence="1" id="KW-0678">Repressor</keyword>
<evidence type="ECO:0000313" key="5">
    <source>
        <dbReference type="EMBL" id="AFI03314.1"/>
    </source>
</evidence>
<reference evidence="6" key="1">
    <citation type="submission" date="2012-04" db="EMBL/GenBank/DDBJ databases">
        <title>Complete genome sequence of Helicobacter cetorum strain MIT 00-7128.</title>
        <authorList>
            <person name="Kersulyte D."/>
            <person name="Berg D.E."/>
        </authorList>
    </citation>
    <scope>NUCLEOTIDE SEQUENCE [LARGE SCALE GENOMIC DNA]</scope>
    <source>
        <strain evidence="6">MIT 00-7128</strain>
    </source>
</reference>
<dbReference type="SUPFAM" id="SSF46785">
    <property type="entry name" value="Winged helix' DNA-binding domain"/>
    <property type="match status" value="1"/>
</dbReference>
<evidence type="ECO:0000256" key="4">
    <source>
        <dbReference type="ARBA" id="ARBA00023163"/>
    </source>
</evidence>
<keyword evidence="6" id="KW-1185">Reference proteome</keyword>
<accession>I0EK45</accession>
<dbReference type="RefSeq" id="WP_014660190.1">
    <property type="nucleotide sequence ID" value="NC_017737.1"/>
</dbReference>
<keyword evidence="2" id="KW-0805">Transcription regulation</keyword>
<evidence type="ECO:0000256" key="1">
    <source>
        <dbReference type="ARBA" id="ARBA00022491"/>
    </source>
</evidence>
<evidence type="ECO:0000256" key="2">
    <source>
        <dbReference type="ARBA" id="ARBA00023015"/>
    </source>
</evidence>
<organism evidence="5 6">
    <name type="scientific">Helicobacter cetorum (strain ATCC BAA-429 / MIT 00-7128)</name>
    <dbReference type="NCBI Taxonomy" id="182217"/>
    <lineage>
        <taxon>Bacteria</taxon>
        <taxon>Pseudomonadati</taxon>
        <taxon>Campylobacterota</taxon>
        <taxon>Epsilonproteobacteria</taxon>
        <taxon>Campylobacterales</taxon>
        <taxon>Helicobacteraceae</taxon>
        <taxon>Helicobacter</taxon>
    </lineage>
</organism>
<name>I0EK45_HELC0</name>
<dbReference type="NCBIfam" id="NF003033">
    <property type="entry name" value="PRK03911.1"/>
    <property type="match status" value="1"/>
</dbReference>
<dbReference type="STRING" id="182217.HCW_00055"/>
<dbReference type="Gene3D" id="1.10.10.10">
    <property type="entry name" value="Winged helix-like DNA-binding domain superfamily/Winged helix DNA-binding domain"/>
    <property type="match status" value="1"/>
</dbReference>
<dbReference type="InterPro" id="IPR036390">
    <property type="entry name" value="WH_DNA-bd_sf"/>
</dbReference>
<sequence>MGKKKSMLDLFIKHYVQTLEPISSKRLKEALDLKVSCATIRNYFQALSKEGALKQAHCSSARLPTSKALKEYWQRSLRLEPLDLKEKALKEASERFGIFSLVKKPNLVCLNAVIAHEKRFLILDFKAFACVLDYSAKMQDFLQKLIGKSATEVRQIALSVNALSLAKQLENLEYSNLLRFNVPKLEPLMQNALFFEVLEGKILERLKEGLHFIEPNSMLVVHSLNNLGAKLLCFGKLECDYTHFFKTIS</sequence>
<gene>
    <name evidence="5" type="ordered locus">HCW_00055</name>
</gene>
<dbReference type="InterPro" id="IPR036388">
    <property type="entry name" value="WH-like_DNA-bd_sf"/>
</dbReference>
<protein>
    <submittedName>
        <fullName evidence="5">Heat-inducible transcription repressor</fullName>
    </submittedName>
</protein>
<evidence type="ECO:0000256" key="3">
    <source>
        <dbReference type="ARBA" id="ARBA00023016"/>
    </source>
</evidence>
<dbReference type="Proteomes" id="UP000005010">
    <property type="component" value="Chromosome"/>
</dbReference>
<dbReference type="PATRIC" id="fig|182217.3.peg.12"/>
<proteinExistence type="predicted"/>
<keyword evidence="3" id="KW-0346">Stress response</keyword>
<dbReference type="PANTHER" id="PTHR34824">
    <property type="entry name" value="HEAT-INDUCIBLE TRANSCRIPTION REPRESSOR HRCA"/>
    <property type="match status" value="1"/>
</dbReference>
<keyword evidence="4" id="KW-0804">Transcription</keyword>
<dbReference type="GO" id="GO:0045892">
    <property type="term" value="P:negative regulation of DNA-templated transcription"/>
    <property type="evidence" value="ECO:0007669"/>
    <property type="project" value="TreeGrafter"/>
</dbReference>
<dbReference type="eggNOG" id="COG1420">
    <property type="taxonomic scope" value="Bacteria"/>
</dbReference>
<dbReference type="AlphaFoldDB" id="I0EK45"/>
<dbReference type="InterPro" id="IPR002571">
    <property type="entry name" value="HrcA"/>
</dbReference>
<evidence type="ECO:0000313" key="6">
    <source>
        <dbReference type="Proteomes" id="UP000005010"/>
    </source>
</evidence>
<dbReference type="EMBL" id="CP003479">
    <property type="protein sequence ID" value="AFI03314.1"/>
    <property type="molecule type" value="Genomic_DNA"/>
</dbReference>
<dbReference type="HOGENOM" id="CLU_091026_0_0_7"/>
<dbReference type="GO" id="GO:0003677">
    <property type="term" value="F:DNA binding"/>
    <property type="evidence" value="ECO:0007669"/>
    <property type="project" value="InterPro"/>
</dbReference>
<dbReference type="KEGG" id="hce:HCW_00055"/>
<dbReference type="PANTHER" id="PTHR34824:SF1">
    <property type="entry name" value="HEAT-INDUCIBLE TRANSCRIPTION REPRESSOR HRCA"/>
    <property type="match status" value="1"/>
</dbReference>